<dbReference type="InterPro" id="IPR014732">
    <property type="entry name" value="OMPdecase"/>
</dbReference>
<dbReference type="Pfam" id="PF00215">
    <property type="entry name" value="OMPdecase"/>
    <property type="match status" value="1"/>
</dbReference>
<feature type="binding site" evidence="7">
    <location>
        <position position="179"/>
    </location>
    <ligand>
        <name>substrate</name>
    </ligand>
</feature>
<dbReference type="InterPro" id="IPR047596">
    <property type="entry name" value="OMPdecase_bac"/>
</dbReference>
<evidence type="ECO:0000313" key="11">
    <source>
        <dbReference type="Proteomes" id="UP000677616"/>
    </source>
</evidence>
<organism evidence="10 11">
    <name type="scientific">Streptococcus oriscaviae</name>
    <dbReference type="NCBI Taxonomy" id="2781599"/>
    <lineage>
        <taxon>Bacteria</taxon>
        <taxon>Bacillati</taxon>
        <taxon>Bacillota</taxon>
        <taxon>Bacilli</taxon>
        <taxon>Lactobacillales</taxon>
        <taxon>Streptococcaceae</taxon>
        <taxon>Streptococcus</taxon>
    </lineage>
</organism>
<evidence type="ECO:0000256" key="4">
    <source>
        <dbReference type="ARBA" id="ARBA00022975"/>
    </source>
</evidence>
<feature type="active site" description="Proton donor" evidence="7">
    <location>
        <position position="63"/>
    </location>
</feature>
<evidence type="ECO:0000256" key="5">
    <source>
        <dbReference type="ARBA" id="ARBA00023239"/>
    </source>
</evidence>
<name>A0ABX7YLC8_9STRE</name>
<keyword evidence="11" id="KW-1185">Reference proteome</keyword>
<dbReference type="NCBIfam" id="TIGR01740">
    <property type="entry name" value="pyrF"/>
    <property type="match status" value="1"/>
</dbReference>
<evidence type="ECO:0000313" key="10">
    <source>
        <dbReference type="EMBL" id="QUE54525.1"/>
    </source>
</evidence>
<feature type="binding site" evidence="7">
    <location>
        <begin position="61"/>
        <end position="70"/>
    </location>
    <ligand>
        <name>substrate</name>
    </ligand>
</feature>
<evidence type="ECO:0000256" key="8">
    <source>
        <dbReference type="RuleBase" id="RU000512"/>
    </source>
</evidence>
<dbReference type="HAMAP" id="MF_01200_B">
    <property type="entry name" value="OMPdecase_type1_B"/>
    <property type="match status" value="1"/>
</dbReference>
<comment type="similarity">
    <text evidence="7">Belongs to the OMP decarboxylase family. Type 1 subfamily.</text>
</comment>
<evidence type="ECO:0000256" key="6">
    <source>
        <dbReference type="ARBA" id="ARBA00049157"/>
    </source>
</evidence>
<protein>
    <recommendedName>
        <fullName evidence="7">Orotidine 5'-phosphate decarboxylase</fullName>
        <ecNumber evidence="7">4.1.1.23</ecNumber>
    </recommendedName>
    <alternativeName>
        <fullName evidence="7">OMP decarboxylase</fullName>
        <shortName evidence="7">OMPDCase</shortName>
        <shortName evidence="7">OMPdecase</shortName>
    </alternativeName>
</protein>
<comment type="catalytic activity">
    <reaction evidence="6 7 8">
        <text>orotidine 5'-phosphate + H(+) = UMP + CO2</text>
        <dbReference type="Rhea" id="RHEA:11596"/>
        <dbReference type="ChEBI" id="CHEBI:15378"/>
        <dbReference type="ChEBI" id="CHEBI:16526"/>
        <dbReference type="ChEBI" id="CHEBI:57538"/>
        <dbReference type="ChEBI" id="CHEBI:57865"/>
        <dbReference type="EC" id="4.1.1.23"/>
    </reaction>
</comment>
<dbReference type="InterPro" id="IPR018089">
    <property type="entry name" value="OMPdecase_AS"/>
</dbReference>
<feature type="binding site" evidence="7">
    <location>
        <position position="209"/>
    </location>
    <ligand>
        <name>substrate</name>
    </ligand>
</feature>
<dbReference type="EMBL" id="CP073084">
    <property type="protein sequence ID" value="QUE54525.1"/>
    <property type="molecule type" value="Genomic_DNA"/>
</dbReference>
<keyword evidence="5 7" id="KW-0456">Lyase</keyword>
<evidence type="ECO:0000259" key="9">
    <source>
        <dbReference type="SMART" id="SM00934"/>
    </source>
</evidence>
<evidence type="ECO:0000256" key="3">
    <source>
        <dbReference type="ARBA" id="ARBA00022793"/>
    </source>
</evidence>
<dbReference type="RefSeq" id="WP_212571273.1">
    <property type="nucleotide sequence ID" value="NZ_CP073084.1"/>
</dbReference>
<evidence type="ECO:0000256" key="7">
    <source>
        <dbReference type="HAMAP-Rule" id="MF_01200"/>
    </source>
</evidence>
<feature type="binding site" evidence="7">
    <location>
        <position position="117"/>
    </location>
    <ligand>
        <name>substrate</name>
    </ligand>
</feature>
<reference evidence="10 11" key="1">
    <citation type="submission" date="2021-04" db="EMBL/GenBank/DDBJ databases">
        <title>Complete genome sequence of a novel Streptococcus species.</title>
        <authorList>
            <person name="Teng J.L.L."/>
        </authorList>
    </citation>
    <scope>NUCLEOTIDE SEQUENCE [LARGE SCALE GENOMIC DNA]</scope>
    <source>
        <strain evidence="10 11">HKU75</strain>
    </source>
</reference>
<comment type="function">
    <text evidence="1 7">Catalyzes the decarboxylation of orotidine 5'-monophosphate (OMP) to uridine 5'-monophosphate (UMP).</text>
</comment>
<feature type="binding site" evidence="7">
    <location>
        <position position="34"/>
    </location>
    <ligand>
        <name>substrate</name>
    </ligand>
</feature>
<dbReference type="CDD" id="cd04725">
    <property type="entry name" value="OMP_decarboxylase_like"/>
    <property type="match status" value="1"/>
</dbReference>
<evidence type="ECO:0000256" key="2">
    <source>
        <dbReference type="ARBA" id="ARBA00004861"/>
    </source>
</evidence>
<comment type="subunit">
    <text evidence="7">Homodimer.</text>
</comment>
<dbReference type="PROSITE" id="PS00156">
    <property type="entry name" value="OMPDECASE"/>
    <property type="match status" value="1"/>
</dbReference>
<feature type="binding site" evidence="7">
    <location>
        <position position="11"/>
    </location>
    <ligand>
        <name>substrate</name>
    </ligand>
</feature>
<dbReference type="Proteomes" id="UP000677616">
    <property type="component" value="Chromosome"/>
</dbReference>
<dbReference type="NCBIfam" id="NF001273">
    <property type="entry name" value="PRK00230.1"/>
    <property type="match status" value="1"/>
</dbReference>
<dbReference type="InterPro" id="IPR001754">
    <property type="entry name" value="OMPdeCOase_dom"/>
</dbReference>
<sequence length="231" mass="25585">MREQRPIIALDFPSFEEVKAFLHLFSKQEKLYVKVGMELYYAVGPEIITYIKSLGHSIFLDLKLHDIPNTVESAMRVLSKLGVDMTNVHAAGGVEMMRSAKQGLGQEALLIAVTQLTSTSEEQMRDYQNIQSSLQDSVVHYAKKAREAGLDGVVCSAQEVALIKEATGKDFLCLTPGIRPSGADVGDQKRVMTPFDAYQIGSDYIVVGRPITQSDDPVAAYQQIKEEWNAE</sequence>
<dbReference type="InterPro" id="IPR011060">
    <property type="entry name" value="RibuloseP-bd_barrel"/>
</dbReference>
<keyword evidence="4 7" id="KW-0665">Pyrimidine biosynthesis</keyword>
<evidence type="ECO:0000256" key="1">
    <source>
        <dbReference type="ARBA" id="ARBA00002356"/>
    </source>
</evidence>
<dbReference type="EC" id="4.1.1.23" evidence="7"/>
<keyword evidence="3 7" id="KW-0210">Decarboxylase</keyword>
<accession>A0ABX7YLC8</accession>
<dbReference type="Gene3D" id="3.20.20.70">
    <property type="entry name" value="Aldolase class I"/>
    <property type="match status" value="1"/>
</dbReference>
<feature type="binding site" evidence="7">
    <location>
        <position position="188"/>
    </location>
    <ligand>
        <name>substrate</name>
    </ligand>
</feature>
<dbReference type="SUPFAM" id="SSF51366">
    <property type="entry name" value="Ribulose-phoshate binding barrel"/>
    <property type="match status" value="1"/>
</dbReference>
<dbReference type="InterPro" id="IPR013785">
    <property type="entry name" value="Aldolase_TIM"/>
</dbReference>
<gene>
    <name evidence="7 10" type="primary">pyrF</name>
    <name evidence="10" type="ORF">INT76_01115</name>
</gene>
<proteinExistence type="inferred from homology"/>
<feature type="domain" description="Orotidine 5'-phosphate decarboxylase" evidence="9">
    <location>
        <begin position="5"/>
        <end position="224"/>
    </location>
</feature>
<dbReference type="PANTHER" id="PTHR32119:SF2">
    <property type="entry name" value="OROTIDINE 5'-PHOSPHATE DECARBOXYLASE"/>
    <property type="match status" value="1"/>
</dbReference>
<comment type="pathway">
    <text evidence="2 7 8">Pyrimidine metabolism; UMP biosynthesis via de novo pathway; UMP from orotate: step 2/2.</text>
</comment>
<dbReference type="PANTHER" id="PTHR32119">
    <property type="entry name" value="OROTIDINE 5'-PHOSPHATE DECARBOXYLASE"/>
    <property type="match status" value="1"/>
</dbReference>
<dbReference type="GO" id="GO:0004590">
    <property type="term" value="F:orotidine-5'-phosphate decarboxylase activity"/>
    <property type="evidence" value="ECO:0007669"/>
    <property type="project" value="UniProtKB-EC"/>
</dbReference>
<dbReference type="SMART" id="SM00934">
    <property type="entry name" value="OMPdecase"/>
    <property type="match status" value="1"/>
</dbReference>
<feature type="binding site" evidence="7">
    <location>
        <position position="208"/>
    </location>
    <ligand>
        <name>substrate</name>
    </ligand>
</feature>